<accession>A0ABU0SC53</accession>
<keyword evidence="2" id="KW-1185">Reference proteome</keyword>
<sequence>MSIASPRFNYEDEKQREAECREAMKDQFLDRVSSKDMYAIHQEAIQAGWGLPEVERAIDALVLEKAKESGKDLPC</sequence>
<protein>
    <recommendedName>
        <fullName evidence="3">Antitoxin VbhA domain-containing protein</fullName>
    </recommendedName>
</protein>
<proteinExistence type="predicted"/>
<dbReference type="RefSeq" id="WP_307282539.1">
    <property type="nucleotide sequence ID" value="NZ_JAUSZT010000003.1"/>
</dbReference>
<name>A0ABU0SC53_9HYPH</name>
<organism evidence="1 2">
    <name type="scientific">Phyllobacterium ifriqiyense</name>
    <dbReference type="NCBI Taxonomy" id="314238"/>
    <lineage>
        <taxon>Bacteria</taxon>
        <taxon>Pseudomonadati</taxon>
        <taxon>Pseudomonadota</taxon>
        <taxon>Alphaproteobacteria</taxon>
        <taxon>Hyphomicrobiales</taxon>
        <taxon>Phyllobacteriaceae</taxon>
        <taxon>Phyllobacterium</taxon>
    </lineage>
</organism>
<dbReference type="EMBL" id="JAUSZT010000003">
    <property type="protein sequence ID" value="MDQ0998061.1"/>
    <property type="molecule type" value="Genomic_DNA"/>
</dbReference>
<reference evidence="1 2" key="1">
    <citation type="submission" date="2023-07" db="EMBL/GenBank/DDBJ databases">
        <title>Comparative genomics of wheat-associated soil bacteria to identify genetic determinants of phenazine resistance.</title>
        <authorList>
            <person name="Mouncey N."/>
        </authorList>
    </citation>
    <scope>NUCLEOTIDE SEQUENCE [LARGE SCALE GENOMIC DNA]</scope>
    <source>
        <strain evidence="1 2">W4I11</strain>
    </source>
</reference>
<gene>
    <name evidence="1" type="ORF">QFZ34_003243</name>
</gene>
<evidence type="ECO:0000313" key="2">
    <source>
        <dbReference type="Proteomes" id="UP001237780"/>
    </source>
</evidence>
<comment type="caution">
    <text evidence="1">The sequence shown here is derived from an EMBL/GenBank/DDBJ whole genome shotgun (WGS) entry which is preliminary data.</text>
</comment>
<dbReference type="Proteomes" id="UP001237780">
    <property type="component" value="Unassembled WGS sequence"/>
</dbReference>
<evidence type="ECO:0000313" key="1">
    <source>
        <dbReference type="EMBL" id="MDQ0998061.1"/>
    </source>
</evidence>
<evidence type="ECO:0008006" key="3">
    <source>
        <dbReference type="Google" id="ProtNLM"/>
    </source>
</evidence>